<dbReference type="InterPro" id="IPR042197">
    <property type="entry name" value="Apaf_helical"/>
</dbReference>
<comment type="similarity">
    <text evidence="1">Belongs to the disease resistance NB-LRR family.</text>
</comment>
<comment type="caution">
    <text evidence="10">The sequence shown here is derived from an EMBL/GenBank/DDBJ whole genome shotgun (WGS) entry which is preliminary data.</text>
</comment>
<name>A0ABR2RV83_9ROSI</name>
<dbReference type="Proteomes" id="UP001396334">
    <property type="component" value="Unassembled WGS sequence"/>
</dbReference>
<dbReference type="PANTHER" id="PTHR33463:SF187">
    <property type="entry name" value="AND NB-ARC DOMAIN DISEASE RESISTANCE PROTEIN, PUTATIVE-RELATED"/>
    <property type="match status" value="1"/>
</dbReference>
<dbReference type="Gene3D" id="1.10.10.10">
    <property type="entry name" value="Winged helix-like DNA-binding domain superfamily/Winged helix DNA-binding domain"/>
    <property type="match status" value="1"/>
</dbReference>
<evidence type="ECO:0000313" key="11">
    <source>
        <dbReference type="Proteomes" id="UP001396334"/>
    </source>
</evidence>
<evidence type="ECO:0000259" key="7">
    <source>
        <dbReference type="Pfam" id="PF00931"/>
    </source>
</evidence>
<dbReference type="PROSITE" id="PS51450">
    <property type="entry name" value="LRR"/>
    <property type="match status" value="3"/>
</dbReference>
<evidence type="ECO:0000259" key="8">
    <source>
        <dbReference type="Pfam" id="PF07734"/>
    </source>
</evidence>
<organism evidence="10 11">
    <name type="scientific">Hibiscus sabdariffa</name>
    <name type="common">roselle</name>
    <dbReference type="NCBI Taxonomy" id="183260"/>
    <lineage>
        <taxon>Eukaryota</taxon>
        <taxon>Viridiplantae</taxon>
        <taxon>Streptophyta</taxon>
        <taxon>Embryophyta</taxon>
        <taxon>Tracheophyta</taxon>
        <taxon>Spermatophyta</taxon>
        <taxon>Magnoliopsida</taxon>
        <taxon>eudicotyledons</taxon>
        <taxon>Gunneridae</taxon>
        <taxon>Pentapetalae</taxon>
        <taxon>rosids</taxon>
        <taxon>malvids</taxon>
        <taxon>Malvales</taxon>
        <taxon>Malvaceae</taxon>
        <taxon>Malvoideae</taxon>
        <taxon>Hibiscus</taxon>
    </lineage>
</organism>
<dbReference type="InterPro" id="IPR036388">
    <property type="entry name" value="WH-like_DNA-bd_sf"/>
</dbReference>
<keyword evidence="5" id="KW-0611">Plant defense</keyword>
<keyword evidence="3" id="KW-0677">Repeat</keyword>
<dbReference type="InterPro" id="IPR003591">
    <property type="entry name" value="Leu-rich_rpt_typical-subtyp"/>
</dbReference>
<evidence type="ECO:0008006" key="12">
    <source>
        <dbReference type="Google" id="ProtNLM"/>
    </source>
</evidence>
<evidence type="ECO:0000256" key="1">
    <source>
        <dbReference type="ARBA" id="ARBA00008894"/>
    </source>
</evidence>
<dbReference type="Gene3D" id="1.10.8.430">
    <property type="entry name" value="Helical domain of apoptotic protease-activating factors"/>
    <property type="match status" value="1"/>
</dbReference>
<sequence>MSDYMPEEVILKILNGLPVKSLMRFRYEENGRKNYSLNCDNDGFDEFNQLRLSPFDFVSNSELGFGFDSRTNDYKLLMVGVEEEDGSLMKPYLFSLNQNCWKRVTATIPPNYTFDIDEVSLLFANVALHWLVFHERNNNEYNNVILGFDLSAEEFFEIKLPQSSIGLNPLNLLVKKYGESSITLLKRDYVNHLEELWWPKVLGFRKNGEVLLQVDDREMASLDLNFLQMELHGVEGVEVATGKISLQGSYVESLVLLDKAVNVHSENDVNHPVYSIDSSRIYRTVQLGELVIWETAASKRKLEELNGLKEDIESIMSTELQPRKKLKAEVQLWLKYVEKINGEVQDLDGKIGESNALTRGFHAEDVSRRVREVEELIYQRRKFHGGLVVDNPQWIGQVLSSTSLSGEAVKSCVEEIWQFLMDDEVRKIGVWGMGGVGKTSIMKAINNQLLKETGKFDIVIWITVSKEMNITKLQEDIASKIGVAFSDDEDETTRAGMLFETLLRKSKFVIILDDLWEKVSLKRIRIPEPSVGSKLVLTTRSSDVVKPLMEEEAWKLFLEKVGRDILNILGVEPIARSIAKRFVGLPLGVITIASCMKGIDDICEWRNSLKELSLCQKSVNGFEDEMFQQLQFSYDRLKDPELQHCFLGCVLYPEDEEIGEGSLIQLWIAKGLVEEMDSMQAEFDRGRAVMNRLINNCLLEAFTNLENERTVKMHDLVKDMALHIAKPRFLVKAGMMLEKPPDVQEWSMGLEKVSLMSNWWLRILYPLEVLPPKCPRLTTLLLSNCDIASILEGFFKDMGALKILDLSANPIDSLSFSLTKCSKLTALLLFDCRINSIPEGFFKHMDALKVLDLSRNPIKNLPNFLSKCSMLTTLLLSHCGIVTIPEGFFKHMDALTVLDLSRNPIKYLPNSLSNCSMLTTLLMSSCCILSIPEDFFKQMGGLKILNLSENRLKSLPHSLSNLKNLNSLMLADCGFIENVPSLSNLQVLKKLDLRGTNIKEFP</sequence>
<feature type="domain" description="NB-ARC" evidence="7">
    <location>
        <begin position="411"/>
        <end position="562"/>
    </location>
</feature>
<evidence type="ECO:0000256" key="6">
    <source>
        <dbReference type="ARBA" id="ARBA00022840"/>
    </source>
</evidence>
<dbReference type="EMBL" id="JBBPBN010000020">
    <property type="protein sequence ID" value="KAK9016769.1"/>
    <property type="molecule type" value="Genomic_DNA"/>
</dbReference>
<feature type="domain" description="Disease resistance protein winged helix" evidence="9">
    <location>
        <begin position="651"/>
        <end position="721"/>
    </location>
</feature>
<evidence type="ECO:0000256" key="2">
    <source>
        <dbReference type="ARBA" id="ARBA00022614"/>
    </source>
</evidence>
<feature type="domain" description="F-box associated beta-propeller type 1" evidence="8">
    <location>
        <begin position="61"/>
        <end position="166"/>
    </location>
</feature>
<evidence type="ECO:0000256" key="5">
    <source>
        <dbReference type="ARBA" id="ARBA00022821"/>
    </source>
</evidence>
<dbReference type="Gene3D" id="3.80.10.10">
    <property type="entry name" value="Ribonuclease Inhibitor"/>
    <property type="match status" value="2"/>
</dbReference>
<evidence type="ECO:0000259" key="9">
    <source>
        <dbReference type="Pfam" id="PF23559"/>
    </source>
</evidence>
<keyword evidence="11" id="KW-1185">Reference proteome</keyword>
<protein>
    <recommendedName>
        <fullName evidence="12">NB-ARC domain-containing protein</fullName>
    </recommendedName>
</protein>
<dbReference type="SUPFAM" id="SSF52058">
    <property type="entry name" value="L domain-like"/>
    <property type="match status" value="1"/>
</dbReference>
<dbReference type="Pfam" id="PF00931">
    <property type="entry name" value="NB-ARC"/>
    <property type="match status" value="1"/>
</dbReference>
<dbReference type="SMART" id="SM00369">
    <property type="entry name" value="LRR_TYP"/>
    <property type="match status" value="7"/>
</dbReference>
<evidence type="ECO:0000313" key="10">
    <source>
        <dbReference type="EMBL" id="KAK9016769.1"/>
    </source>
</evidence>
<dbReference type="SUPFAM" id="SSF52540">
    <property type="entry name" value="P-loop containing nucleoside triphosphate hydrolases"/>
    <property type="match status" value="1"/>
</dbReference>
<keyword evidence="4" id="KW-0547">Nucleotide-binding</keyword>
<dbReference type="InterPro" id="IPR006527">
    <property type="entry name" value="F-box-assoc_dom_typ1"/>
</dbReference>
<dbReference type="Pfam" id="PF13855">
    <property type="entry name" value="LRR_8"/>
    <property type="match status" value="2"/>
</dbReference>
<evidence type="ECO:0000256" key="4">
    <source>
        <dbReference type="ARBA" id="ARBA00022741"/>
    </source>
</evidence>
<dbReference type="PANTHER" id="PTHR33463">
    <property type="entry name" value="NB-ARC DOMAIN-CONTAINING PROTEIN-RELATED"/>
    <property type="match status" value="1"/>
</dbReference>
<dbReference type="InterPro" id="IPR002182">
    <property type="entry name" value="NB-ARC"/>
</dbReference>
<dbReference type="Gene3D" id="3.40.50.300">
    <property type="entry name" value="P-loop containing nucleotide triphosphate hydrolases"/>
    <property type="match status" value="1"/>
</dbReference>
<keyword evidence="6" id="KW-0067">ATP-binding</keyword>
<dbReference type="Pfam" id="PF00560">
    <property type="entry name" value="LRR_1"/>
    <property type="match status" value="2"/>
</dbReference>
<proteinExistence type="inferred from homology"/>
<keyword evidence="2" id="KW-0433">Leucine-rich repeat</keyword>
<dbReference type="Pfam" id="PF23559">
    <property type="entry name" value="WHD_DRP"/>
    <property type="match status" value="1"/>
</dbReference>
<accession>A0ABR2RV83</accession>
<evidence type="ECO:0000256" key="3">
    <source>
        <dbReference type="ARBA" id="ARBA00022737"/>
    </source>
</evidence>
<dbReference type="PRINTS" id="PR00364">
    <property type="entry name" value="DISEASERSIST"/>
</dbReference>
<gene>
    <name evidence="10" type="ORF">V6N11_079263</name>
</gene>
<dbReference type="Pfam" id="PF07734">
    <property type="entry name" value="FBA_1"/>
    <property type="match status" value="1"/>
</dbReference>
<dbReference type="InterPro" id="IPR058922">
    <property type="entry name" value="WHD_DRP"/>
</dbReference>
<dbReference type="InterPro" id="IPR050905">
    <property type="entry name" value="Plant_NBS-LRR"/>
</dbReference>
<reference evidence="10 11" key="1">
    <citation type="journal article" date="2024" name="G3 (Bethesda)">
        <title>Genome assembly of Hibiscus sabdariffa L. provides insights into metabolisms of medicinal natural products.</title>
        <authorList>
            <person name="Kim T."/>
        </authorList>
    </citation>
    <scope>NUCLEOTIDE SEQUENCE [LARGE SCALE GENOMIC DNA]</scope>
    <source>
        <strain evidence="10">TK-2024</strain>
        <tissue evidence="10">Old leaves</tissue>
    </source>
</reference>
<dbReference type="InterPro" id="IPR032675">
    <property type="entry name" value="LRR_dom_sf"/>
</dbReference>
<dbReference type="InterPro" id="IPR027417">
    <property type="entry name" value="P-loop_NTPase"/>
</dbReference>
<dbReference type="InterPro" id="IPR001611">
    <property type="entry name" value="Leu-rich_rpt"/>
</dbReference>